<feature type="domain" description="Glycosyltransferase 2-like" evidence="1">
    <location>
        <begin position="7"/>
        <end position="126"/>
    </location>
</feature>
<proteinExistence type="predicted"/>
<dbReference type="SUPFAM" id="SSF53448">
    <property type="entry name" value="Nucleotide-diphospho-sugar transferases"/>
    <property type="match status" value="1"/>
</dbReference>
<reference evidence="2 3" key="1">
    <citation type="submission" date="2020-11" db="EMBL/GenBank/DDBJ databases">
        <authorList>
            <person name="Kim M.K."/>
        </authorList>
    </citation>
    <scope>NUCLEOTIDE SEQUENCE [LARGE SCALE GENOMIC DNA]</scope>
    <source>
        <strain evidence="2 3">BT662</strain>
    </source>
</reference>
<dbReference type="Pfam" id="PF00535">
    <property type="entry name" value="Glycos_transf_2"/>
    <property type="match status" value="1"/>
</dbReference>
<dbReference type="Proteomes" id="UP000618931">
    <property type="component" value="Unassembled WGS sequence"/>
</dbReference>
<sequence length="328" mass="37112">MATYRISYIVTTYNKLAYLQQVLGRLIQARRADEEIVVADGGSSDGTTAYLRQLFEEGRIQQFISERDKGEAHGFNKGMMMARGEVVKIVTDDDAYHYPTIRRALEFMEANPDVDVVLGNCAKTALHDLTQGRVPYEPAQKYQEWLQNRTPFWMIALPMMVRRKSLALTGLFATGIVLIDLEFIYRITSLKTNIAWCSGVLSMHLDNADGNFNRMKPEAIKLEHDKARFAYARVAPPTASTRLQSAFEAVKRPIRPAKRLLFARLGLRQIEPAPEAEVIATNYQPAAGEGQLEAAYRVCDEFMEHYNQTHPIEFVYKAGGIDKVLQKG</sequence>
<dbReference type="InterPro" id="IPR029044">
    <property type="entry name" value="Nucleotide-diphossugar_trans"/>
</dbReference>
<dbReference type="PANTHER" id="PTHR43685:SF2">
    <property type="entry name" value="GLYCOSYLTRANSFERASE 2-LIKE DOMAIN-CONTAINING PROTEIN"/>
    <property type="match status" value="1"/>
</dbReference>
<accession>A0ABS0I6I4</accession>
<evidence type="ECO:0000313" key="2">
    <source>
        <dbReference type="EMBL" id="MBF9222149.1"/>
    </source>
</evidence>
<dbReference type="EMBL" id="JADQDM010000006">
    <property type="protein sequence ID" value="MBF9222149.1"/>
    <property type="molecule type" value="Genomic_DNA"/>
</dbReference>
<evidence type="ECO:0000259" key="1">
    <source>
        <dbReference type="Pfam" id="PF00535"/>
    </source>
</evidence>
<keyword evidence="3" id="KW-1185">Reference proteome</keyword>
<dbReference type="RefSeq" id="WP_196293597.1">
    <property type="nucleotide sequence ID" value="NZ_JADQDM010000006.1"/>
</dbReference>
<protein>
    <submittedName>
        <fullName evidence="2">Glycosyltransferase</fullName>
    </submittedName>
</protein>
<organism evidence="2 3">
    <name type="scientific">Hymenobacter ruricola</name>
    <dbReference type="NCBI Taxonomy" id="2791023"/>
    <lineage>
        <taxon>Bacteria</taxon>
        <taxon>Pseudomonadati</taxon>
        <taxon>Bacteroidota</taxon>
        <taxon>Cytophagia</taxon>
        <taxon>Cytophagales</taxon>
        <taxon>Hymenobacteraceae</taxon>
        <taxon>Hymenobacter</taxon>
    </lineage>
</organism>
<dbReference type="Gene3D" id="3.90.550.10">
    <property type="entry name" value="Spore Coat Polysaccharide Biosynthesis Protein SpsA, Chain A"/>
    <property type="match status" value="1"/>
</dbReference>
<gene>
    <name evidence="2" type="ORF">I2H31_13655</name>
</gene>
<comment type="caution">
    <text evidence="2">The sequence shown here is derived from an EMBL/GenBank/DDBJ whole genome shotgun (WGS) entry which is preliminary data.</text>
</comment>
<dbReference type="InterPro" id="IPR050834">
    <property type="entry name" value="Glycosyltransf_2"/>
</dbReference>
<name>A0ABS0I6I4_9BACT</name>
<evidence type="ECO:0000313" key="3">
    <source>
        <dbReference type="Proteomes" id="UP000618931"/>
    </source>
</evidence>
<dbReference type="InterPro" id="IPR001173">
    <property type="entry name" value="Glyco_trans_2-like"/>
</dbReference>
<dbReference type="PANTHER" id="PTHR43685">
    <property type="entry name" value="GLYCOSYLTRANSFERASE"/>
    <property type="match status" value="1"/>
</dbReference>